<dbReference type="Proteomes" id="UP000447434">
    <property type="component" value="Chromosome 21"/>
</dbReference>
<gene>
    <name evidence="1" type="ORF">Lalb_Chr21g0317461</name>
</gene>
<dbReference type="AlphaFoldDB" id="A0A6A5LFI6"/>
<dbReference type="InterPro" id="IPR012677">
    <property type="entry name" value="Nucleotide-bd_a/b_plait_sf"/>
</dbReference>
<dbReference type="EMBL" id="WOCE01000021">
    <property type="protein sequence ID" value="KAE9590233.1"/>
    <property type="molecule type" value="Genomic_DNA"/>
</dbReference>
<dbReference type="OrthoDB" id="2013327at2759"/>
<accession>A0A6A5LFI6</accession>
<dbReference type="PANTHER" id="PTHR48167:SF2">
    <property type="entry name" value="EXPRESSED PROTEIN"/>
    <property type="match status" value="1"/>
</dbReference>
<dbReference type="GO" id="GO:0003676">
    <property type="term" value="F:nucleic acid binding"/>
    <property type="evidence" value="ECO:0007669"/>
    <property type="project" value="InterPro"/>
</dbReference>
<protein>
    <submittedName>
        <fullName evidence="1">Putative RNA recognition motif domain-containing protein</fullName>
    </submittedName>
</protein>
<name>A0A6A5LFI6_LUPAL</name>
<comment type="caution">
    <text evidence="1">The sequence shown here is derived from an EMBL/GenBank/DDBJ whole genome shotgun (WGS) entry which is preliminary data.</text>
</comment>
<reference evidence="2" key="1">
    <citation type="journal article" date="2020" name="Nat. Commun.">
        <title>Genome sequence of the cluster root forming white lupin.</title>
        <authorList>
            <person name="Hufnagel B."/>
            <person name="Marques A."/>
            <person name="Soriano A."/>
            <person name="Marques L."/>
            <person name="Divol F."/>
            <person name="Doumas P."/>
            <person name="Sallet E."/>
            <person name="Mancinotti D."/>
            <person name="Carrere S."/>
            <person name="Marande W."/>
            <person name="Arribat S."/>
            <person name="Keller J."/>
            <person name="Huneau C."/>
            <person name="Blein T."/>
            <person name="Aime D."/>
            <person name="Laguerre M."/>
            <person name="Taylor J."/>
            <person name="Schubert V."/>
            <person name="Nelson M."/>
            <person name="Geu-Flores F."/>
            <person name="Crespi M."/>
            <person name="Gallardo-Guerrero K."/>
            <person name="Delaux P.-M."/>
            <person name="Salse J."/>
            <person name="Berges H."/>
            <person name="Guyot R."/>
            <person name="Gouzy J."/>
            <person name="Peret B."/>
        </authorList>
    </citation>
    <scope>NUCLEOTIDE SEQUENCE [LARGE SCALE GENOMIC DNA]</scope>
    <source>
        <strain evidence="2">cv. Amiga</strain>
    </source>
</reference>
<dbReference type="SUPFAM" id="SSF54928">
    <property type="entry name" value="RNA-binding domain, RBD"/>
    <property type="match status" value="1"/>
</dbReference>
<dbReference type="Gene3D" id="3.30.70.330">
    <property type="match status" value="1"/>
</dbReference>
<evidence type="ECO:0000313" key="1">
    <source>
        <dbReference type="EMBL" id="KAE9590233.1"/>
    </source>
</evidence>
<proteinExistence type="predicted"/>
<evidence type="ECO:0000313" key="2">
    <source>
        <dbReference type="Proteomes" id="UP000447434"/>
    </source>
</evidence>
<keyword evidence="2" id="KW-1185">Reference proteome</keyword>
<dbReference type="PANTHER" id="PTHR48167">
    <property type="entry name" value="EXPRESSED PROTEIN"/>
    <property type="match status" value="1"/>
</dbReference>
<sequence length="229" mass="25694">MSGVVRAALRYKSSVCASFQRGYVIPIYSQNLVGFFSTEAQKPPSQDSTSPSPPSIQSDTSGLIYGKLLGIHRHILKTDVINFLDGCNLTLDDVKMDYNRSFLPLGMMLQFPSRNAYDNAIKVIVTKGRVYKLEKADRSQWDTVTPYDGKTILIKGIPRTAQFEDIERLLSGCEYDPSSINIFMRSGEGYEPVRMATVRFPSRTQAMNAFITKNGTFCHNNRVSVQVLQ</sequence>
<dbReference type="InterPro" id="IPR035979">
    <property type="entry name" value="RBD_domain_sf"/>
</dbReference>
<organism evidence="1 2">
    <name type="scientific">Lupinus albus</name>
    <name type="common">White lupine</name>
    <name type="synonym">Lupinus termis</name>
    <dbReference type="NCBI Taxonomy" id="3870"/>
    <lineage>
        <taxon>Eukaryota</taxon>
        <taxon>Viridiplantae</taxon>
        <taxon>Streptophyta</taxon>
        <taxon>Embryophyta</taxon>
        <taxon>Tracheophyta</taxon>
        <taxon>Spermatophyta</taxon>
        <taxon>Magnoliopsida</taxon>
        <taxon>eudicotyledons</taxon>
        <taxon>Gunneridae</taxon>
        <taxon>Pentapetalae</taxon>
        <taxon>rosids</taxon>
        <taxon>fabids</taxon>
        <taxon>Fabales</taxon>
        <taxon>Fabaceae</taxon>
        <taxon>Papilionoideae</taxon>
        <taxon>50 kb inversion clade</taxon>
        <taxon>genistoids sensu lato</taxon>
        <taxon>core genistoids</taxon>
        <taxon>Genisteae</taxon>
        <taxon>Lupinus</taxon>
    </lineage>
</organism>